<keyword evidence="2" id="KW-0472">Membrane</keyword>
<name>X6LXB3_RETFI</name>
<comment type="caution">
    <text evidence="3">The sequence shown here is derived from an EMBL/GenBank/DDBJ whole genome shotgun (WGS) entry which is preliminary data.</text>
</comment>
<keyword evidence="2" id="KW-0812">Transmembrane</keyword>
<feature type="transmembrane region" description="Helical" evidence="2">
    <location>
        <begin position="501"/>
        <end position="524"/>
    </location>
</feature>
<evidence type="ECO:0000256" key="1">
    <source>
        <dbReference type="SAM" id="MobiDB-lite"/>
    </source>
</evidence>
<sequence>MQQYPVVGLRYLAVFEKYIDDGFYCNAPAQINISWTKRSVCRQVYVHVCKQLGITLNDFDTDDIVEPSVIRGRVESENAPNRSAGNANAIRLPQTQVLVPKTSIFHKSQVNLSITEIIKALPISSFVVCVCIRHLNVFFKKKKNITIKKKKKSMVTEQSSLKRNANNSPVVSEIHYEKKEKDETVADIRQGNIETNLSLQMQADDVAANAENVHGWGQEKTAPRSNPQKWKNSVHLKVPTSLAKLHSITEASKSSYGRHTSVDTSVASGQSIESKNSPTLRAVPAPEHCISLETNIHAAAIIQEAEENKISVDEHKKPRLGFLAIRIEPSLLQQKHSRPSFEKPAQMSSNGVTKKKKPHLSLDNQKSQTSNTITSRTKSVFLMGKHMVVKPSQKAMSDHFMSDKYKKEELPLSLVMAIADALEQTLADVYENLTDPFSRFQKTKACLCDSVSVQCTKPLLCFLFLTLFAQLYNYKLFFFFLLNPISNRHSSSGLKHHNSDLLVVFFLCFLFFFFFFVFTTVILCKRFE</sequence>
<dbReference type="EMBL" id="ASPP01027611">
    <property type="protein sequence ID" value="ETO05986.1"/>
    <property type="molecule type" value="Genomic_DNA"/>
</dbReference>
<organism evidence="3 4">
    <name type="scientific">Reticulomyxa filosa</name>
    <dbReference type="NCBI Taxonomy" id="46433"/>
    <lineage>
        <taxon>Eukaryota</taxon>
        <taxon>Sar</taxon>
        <taxon>Rhizaria</taxon>
        <taxon>Retaria</taxon>
        <taxon>Foraminifera</taxon>
        <taxon>Monothalamids</taxon>
        <taxon>Reticulomyxidae</taxon>
        <taxon>Reticulomyxa</taxon>
    </lineage>
</organism>
<keyword evidence="2" id="KW-1133">Transmembrane helix</keyword>
<gene>
    <name evidence="3" type="ORF">RFI_31412</name>
</gene>
<accession>X6LXB3</accession>
<evidence type="ECO:0000256" key="2">
    <source>
        <dbReference type="SAM" id="Phobius"/>
    </source>
</evidence>
<feature type="compositionally biased region" description="Polar residues" evidence="1">
    <location>
        <begin position="251"/>
        <end position="279"/>
    </location>
</feature>
<evidence type="ECO:0000313" key="4">
    <source>
        <dbReference type="Proteomes" id="UP000023152"/>
    </source>
</evidence>
<feature type="region of interest" description="Disordered" evidence="1">
    <location>
        <begin position="151"/>
        <end position="176"/>
    </location>
</feature>
<protein>
    <submittedName>
        <fullName evidence="3">Uncharacterized protein</fullName>
    </submittedName>
</protein>
<dbReference type="Proteomes" id="UP000023152">
    <property type="component" value="Unassembled WGS sequence"/>
</dbReference>
<proteinExistence type="predicted"/>
<feature type="transmembrane region" description="Helical" evidence="2">
    <location>
        <begin position="459"/>
        <end position="481"/>
    </location>
</feature>
<feature type="region of interest" description="Disordered" evidence="1">
    <location>
        <begin position="334"/>
        <end position="369"/>
    </location>
</feature>
<keyword evidence="4" id="KW-1185">Reference proteome</keyword>
<evidence type="ECO:0000313" key="3">
    <source>
        <dbReference type="EMBL" id="ETO05986.1"/>
    </source>
</evidence>
<feature type="compositionally biased region" description="Polar residues" evidence="1">
    <location>
        <begin position="155"/>
        <end position="170"/>
    </location>
</feature>
<dbReference type="AlphaFoldDB" id="X6LXB3"/>
<reference evidence="3 4" key="1">
    <citation type="journal article" date="2013" name="Curr. Biol.">
        <title>The Genome of the Foraminiferan Reticulomyxa filosa.</title>
        <authorList>
            <person name="Glockner G."/>
            <person name="Hulsmann N."/>
            <person name="Schleicher M."/>
            <person name="Noegel A.A."/>
            <person name="Eichinger L."/>
            <person name="Gallinger C."/>
            <person name="Pawlowski J."/>
            <person name="Sierra R."/>
            <person name="Euteneuer U."/>
            <person name="Pillet L."/>
            <person name="Moustafa A."/>
            <person name="Platzer M."/>
            <person name="Groth M."/>
            <person name="Szafranski K."/>
            <person name="Schliwa M."/>
        </authorList>
    </citation>
    <scope>NUCLEOTIDE SEQUENCE [LARGE SCALE GENOMIC DNA]</scope>
</reference>
<feature type="region of interest" description="Disordered" evidence="1">
    <location>
        <begin position="251"/>
        <end position="280"/>
    </location>
</feature>